<comment type="caution">
    <text evidence="2">The sequence shown here is derived from an EMBL/GenBank/DDBJ whole genome shotgun (WGS) entry which is preliminary data.</text>
</comment>
<dbReference type="Proteomes" id="UP000886841">
    <property type="component" value="Unassembled WGS sequence"/>
</dbReference>
<evidence type="ECO:0000259" key="1">
    <source>
        <dbReference type="PROSITE" id="PS51350"/>
    </source>
</evidence>
<protein>
    <submittedName>
        <fullName evidence="2">HPr family phosphocarrier protein</fullName>
    </submittedName>
</protein>
<dbReference type="PROSITE" id="PS51350">
    <property type="entry name" value="PTS_HPR_DOM"/>
    <property type="match status" value="1"/>
</dbReference>
<feature type="domain" description="HPr" evidence="1">
    <location>
        <begin position="1"/>
        <end position="75"/>
    </location>
</feature>
<gene>
    <name evidence="2" type="ORF">IAB98_09390</name>
</gene>
<accession>A0A9D1EKQ9</accession>
<dbReference type="SUPFAM" id="SSF55594">
    <property type="entry name" value="HPr-like"/>
    <property type="match status" value="1"/>
</dbReference>
<evidence type="ECO:0000313" key="2">
    <source>
        <dbReference type="EMBL" id="HIR93616.1"/>
    </source>
</evidence>
<evidence type="ECO:0000313" key="3">
    <source>
        <dbReference type="Proteomes" id="UP000886841"/>
    </source>
</evidence>
<sequence length="75" mass="8746">MKRISIHLKDMAEIKRFVNLVAMQDFEIDLISGRYLTDAKSIMGVLSMDLNQPIDMLVHSERCEEFLEAIKDYIL</sequence>
<dbReference type="AlphaFoldDB" id="A0A9D1EKQ9"/>
<dbReference type="InterPro" id="IPR035895">
    <property type="entry name" value="HPr-like_sf"/>
</dbReference>
<dbReference type="Gene3D" id="3.30.1340.10">
    <property type="entry name" value="HPr-like"/>
    <property type="match status" value="1"/>
</dbReference>
<reference evidence="2" key="1">
    <citation type="submission" date="2020-10" db="EMBL/GenBank/DDBJ databases">
        <authorList>
            <person name="Gilroy R."/>
        </authorList>
    </citation>
    <scope>NUCLEOTIDE SEQUENCE</scope>
    <source>
        <strain evidence="2">ChiSxjej1B13-7041</strain>
    </source>
</reference>
<reference evidence="2" key="2">
    <citation type="journal article" date="2021" name="PeerJ">
        <title>Extensive microbial diversity within the chicken gut microbiome revealed by metagenomics and culture.</title>
        <authorList>
            <person name="Gilroy R."/>
            <person name="Ravi A."/>
            <person name="Getino M."/>
            <person name="Pursley I."/>
            <person name="Horton D.L."/>
            <person name="Alikhan N.F."/>
            <person name="Baker D."/>
            <person name="Gharbi K."/>
            <person name="Hall N."/>
            <person name="Watson M."/>
            <person name="Adriaenssens E.M."/>
            <person name="Foster-Nyarko E."/>
            <person name="Jarju S."/>
            <person name="Secka A."/>
            <person name="Antonio M."/>
            <person name="Oren A."/>
            <person name="Chaudhuri R.R."/>
            <person name="La Ragione R."/>
            <person name="Hildebrand F."/>
            <person name="Pallen M.J."/>
        </authorList>
    </citation>
    <scope>NUCLEOTIDE SEQUENCE</scope>
    <source>
        <strain evidence="2">ChiSxjej1B13-7041</strain>
    </source>
</reference>
<proteinExistence type="predicted"/>
<name>A0A9D1EKQ9_9FIRM</name>
<dbReference type="InterPro" id="IPR000032">
    <property type="entry name" value="HPr-like"/>
</dbReference>
<organism evidence="2 3">
    <name type="scientific">Candidatus Egerieimonas intestinavium</name>
    <dbReference type="NCBI Taxonomy" id="2840777"/>
    <lineage>
        <taxon>Bacteria</taxon>
        <taxon>Bacillati</taxon>
        <taxon>Bacillota</taxon>
        <taxon>Clostridia</taxon>
        <taxon>Lachnospirales</taxon>
        <taxon>Lachnospiraceae</taxon>
        <taxon>Lachnospiraceae incertae sedis</taxon>
        <taxon>Candidatus Egerieimonas</taxon>
    </lineage>
</organism>
<dbReference type="EMBL" id="DVHU01000082">
    <property type="protein sequence ID" value="HIR93616.1"/>
    <property type="molecule type" value="Genomic_DNA"/>
</dbReference>